<feature type="domain" description="IBB" evidence="8">
    <location>
        <begin position="1"/>
        <end position="54"/>
    </location>
</feature>
<gene>
    <name evidence="9" type="ORF">CTEN210_08146</name>
</gene>
<dbReference type="GO" id="GO:0005737">
    <property type="term" value="C:cytoplasm"/>
    <property type="evidence" value="ECO:0007669"/>
    <property type="project" value="InterPro"/>
</dbReference>
<dbReference type="PROSITE" id="PS50176">
    <property type="entry name" value="ARM_REPEAT"/>
    <property type="match status" value="4"/>
</dbReference>
<dbReference type="AlphaFoldDB" id="A0AAD3CV95"/>
<evidence type="ECO:0000256" key="7">
    <source>
        <dbReference type="SAM" id="MobiDB-lite"/>
    </source>
</evidence>
<dbReference type="InterPro" id="IPR016024">
    <property type="entry name" value="ARM-type_fold"/>
</dbReference>
<evidence type="ECO:0000256" key="6">
    <source>
        <dbReference type="PROSITE-ProRule" id="PRU00259"/>
    </source>
</evidence>
<evidence type="ECO:0000256" key="5">
    <source>
        <dbReference type="PIRNR" id="PIRNR005673"/>
    </source>
</evidence>
<dbReference type="Pfam" id="PF16186">
    <property type="entry name" value="Arm_3"/>
    <property type="match status" value="1"/>
</dbReference>
<keyword evidence="3" id="KW-0677">Repeat</keyword>
<dbReference type="InterPro" id="IPR002652">
    <property type="entry name" value="Importin-a_IBB"/>
</dbReference>
<dbReference type="Gene3D" id="1.20.5.690">
    <property type="entry name" value="Importin-alpha, importin-beta-binding domain"/>
    <property type="match status" value="1"/>
</dbReference>
<dbReference type="GO" id="GO:0061608">
    <property type="term" value="F:nuclear import signal receptor activity"/>
    <property type="evidence" value="ECO:0007669"/>
    <property type="project" value="InterPro"/>
</dbReference>
<evidence type="ECO:0000256" key="3">
    <source>
        <dbReference type="ARBA" id="ARBA00022737"/>
    </source>
</evidence>
<proteinExistence type="inferred from homology"/>
<dbReference type="InterPro" id="IPR036975">
    <property type="entry name" value="Importin-a_IBB_sf"/>
</dbReference>
<dbReference type="Gene3D" id="1.25.10.10">
    <property type="entry name" value="Leucine-rich Repeat Variant"/>
    <property type="match status" value="1"/>
</dbReference>
<dbReference type="Pfam" id="PF01749">
    <property type="entry name" value="IBB"/>
    <property type="match status" value="1"/>
</dbReference>
<dbReference type="SMART" id="SM00185">
    <property type="entry name" value="ARM"/>
    <property type="match status" value="8"/>
</dbReference>
<comment type="similarity">
    <text evidence="1 5">Belongs to the importin alpha family.</text>
</comment>
<dbReference type="FunFam" id="1.25.10.10:FF:000021">
    <property type="entry name" value="Importin subunit alpha"/>
    <property type="match status" value="1"/>
</dbReference>
<keyword evidence="2 5" id="KW-0813">Transport</keyword>
<evidence type="ECO:0000256" key="4">
    <source>
        <dbReference type="ARBA" id="ARBA00022927"/>
    </source>
</evidence>
<keyword evidence="10" id="KW-1185">Reference proteome</keyword>
<keyword evidence="4 5" id="KW-0653">Protein transport</keyword>
<evidence type="ECO:0000256" key="1">
    <source>
        <dbReference type="ARBA" id="ARBA00010394"/>
    </source>
</evidence>
<reference evidence="9 10" key="1">
    <citation type="journal article" date="2021" name="Sci. Rep.">
        <title>The genome of the diatom Chaetoceros tenuissimus carries an ancient integrated fragment of an extant virus.</title>
        <authorList>
            <person name="Hongo Y."/>
            <person name="Kimura K."/>
            <person name="Takaki Y."/>
            <person name="Yoshida Y."/>
            <person name="Baba S."/>
            <person name="Kobayashi G."/>
            <person name="Nagasaki K."/>
            <person name="Hano T."/>
            <person name="Tomaru Y."/>
        </authorList>
    </citation>
    <scope>NUCLEOTIDE SEQUENCE [LARGE SCALE GENOMIC DNA]</scope>
    <source>
        <strain evidence="9 10">NIES-3715</strain>
    </source>
</reference>
<accession>A0AAD3CV95</accession>
<protein>
    <recommendedName>
        <fullName evidence="5">Importin subunit alpha</fullName>
    </recommendedName>
</protein>
<sequence>MMPKDFDRKKGFKKGVDQEEARRRREETTLQIRKTKKEGQLNKRRQQAAWAPPASAGMQMGGAAVAAAPQTKLENLPQMVAGVMGNDPAVQTEYTTQFRRLLSIEKNPPIQQVIDSGVVPRFIQFLQRDDSPALQFEAAWALTNIASGTSENTQVVIEYNAVPIFVRLLSSPNDDVREQAVWALGNIAGDSPPCRDLVLESGAMQPLLMQLSAESKLSMLRNATWTLSNFCRGKPQPQFHRVSIALPTLAQLIHQADEEVLTDACWALSYLSDGPNEKIQAVIEAGVCRRLIELLMHPSPAVQTPALRTVGNIVTGTDLQTQFIINHNTLPCLLSLLSNPKKGIRKEACWTISNITAGNKDQIQSVIDANIIPPLVQLLEQAEFDIRKEAAWAISNATSGGTSEQIRFLVTQGCIPPLCDLLGVADPKIVTIALEGLENILKVGQSDAARTGTPHNDMARHIAEADGLTKIEDLQQHSNNDIYEKCVRILETYFGVEGEEEMPALAPGMDGNQFAFGGGMDDSAPTTFNFGNP</sequence>
<evidence type="ECO:0000313" key="9">
    <source>
        <dbReference type="EMBL" id="GFH51670.1"/>
    </source>
</evidence>
<feature type="region of interest" description="Disordered" evidence="7">
    <location>
        <begin position="1"/>
        <end position="56"/>
    </location>
</feature>
<feature type="compositionally biased region" description="Basic and acidic residues" evidence="7">
    <location>
        <begin position="1"/>
        <end position="28"/>
    </location>
</feature>
<dbReference type="EMBL" id="BLLK01000045">
    <property type="protein sequence ID" value="GFH51670.1"/>
    <property type="molecule type" value="Genomic_DNA"/>
</dbReference>
<dbReference type="InterPro" id="IPR032413">
    <property type="entry name" value="Arm_3"/>
</dbReference>
<dbReference type="GO" id="GO:0006606">
    <property type="term" value="P:protein import into nucleus"/>
    <property type="evidence" value="ECO:0007669"/>
    <property type="project" value="InterPro"/>
</dbReference>
<dbReference type="InterPro" id="IPR024931">
    <property type="entry name" value="Importin_alpha"/>
</dbReference>
<feature type="repeat" description="ARM" evidence="6">
    <location>
        <begin position="117"/>
        <end position="156"/>
    </location>
</feature>
<name>A0AAD3CV95_9STRA</name>
<dbReference type="PANTHER" id="PTHR23316">
    <property type="entry name" value="IMPORTIN ALPHA"/>
    <property type="match status" value="1"/>
</dbReference>
<dbReference type="SUPFAM" id="SSF48371">
    <property type="entry name" value="ARM repeat"/>
    <property type="match status" value="1"/>
</dbReference>
<feature type="repeat" description="ARM" evidence="6">
    <location>
        <begin position="160"/>
        <end position="202"/>
    </location>
</feature>
<dbReference type="Proteomes" id="UP001054902">
    <property type="component" value="Unassembled WGS sequence"/>
</dbReference>
<dbReference type="InterPro" id="IPR000225">
    <property type="entry name" value="Armadillo"/>
</dbReference>
<comment type="caution">
    <text evidence="9">The sequence shown here is derived from an EMBL/GenBank/DDBJ whole genome shotgun (WGS) entry which is preliminary data.</text>
</comment>
<organism evidence="9 10">
    <name type="scientific">Chaetoceros tenuissimus</name>
    <dbReference type="NCBI Taxonomy" id="426638"/>
    <lineage>
        <taxon>Eukaryota</taxon>
        <taxon>Sar</taxon>
        <taxon>Stramenopiles</taxon>
        <taxon>Ochrophyta</taxon>
        <taxon>Bacillariophyta</taxon>
        <taxon>Coscinodiscophyceae</taxon>
        <taxon>Chaetocerotophycidae</taxon>
        <taxon>Chaetocerotales</taxon>
        <taxon>Chaetocerotaceae</taxon>
        <taxon>Chaetoceros</taxon>
    </lineage>
</organism>
<evidence type="ECO:0000259" key="8">
    <source>
        <dbReference type="PROSITE" id="PS51214"/>
    </source>
</evidence>
<feature type="repeat" description="ARM" evidence="6">
    <location>
        <begin position="370"/>
        <end position="398"/>
    </location>
</feature>
<dbReference type="InterPro" id="IPR011989">
    <property type="entry name" value="ARM-like"/>
</dbReference>
<dbReference type="GO" id="GO:0005634">
    <property type="term" value="C:nucleus"/>
    <property type="evidence" value="ECO:0007669"/>
    <property type="project" value="UniProtKB-ARBA"/>
</dbReference>
<dbReference type="PIRSF" id="PIRSF005673">
    <property type="entry name" value="Importin_alpha"/>
    <property type="match status" value="1"/>
</dbReference>
<evidence type="ECO:0000256" key="2">
    <source>
        <dbReference type="ARBA" id="ARBA00022448"/>
    </source>
</evidence>
<feature type="repeat" description="ARM" evidence="6">
    <location>
        <begin position="244"/>
        <end position="286"/>
    </location>
</feature>
<evidence type="ECO:0000313" key="10">
    <source>
        <dbReference type="Proteomes" id="UP001054902"/>
    </source>
</evidence>
<dbReference type="PROSITE" id="PS51214">
    <property type="entry name" value="IBB"/>
    <property type="match status" value="1"/>
</dbReference>
<dbReference type="Pfam" id="PF00514">
    <property type="entry name" value="Arm"/>
    <property type="match status" value="8"/>
</dbReference>